<dbReference type="PANTHER" id="PTHR47307:SF1">
    <property type="entry name" value="GLUTATHIONE-REGULATED POTASSIUM-EFFLUX SYSTEM ANCILLARY PROTEIN KEFG"/>
    <property type="match status" value="1"/>
</dbReference>
<keyword evidence="4 6" id="KW-0520">NAD</keyword>
<dbReference type="InterPro" id="IPR003680">
    <property type="entry name" value="Flavodoxin_fold"/>
</dbReference>
<feature type="domain" description="Flavodoxin-like fold" evidence="7">
    <location>
        <begin position="13"/>
        <end position="178"/>
    </location>
</feature>
<dbReference type="SUPFAM" id="SSF52218">
    <property type="entry name" value="Flavoproteins"/>
    <property type="match status" value="1"/>
</dbReference>
<dbReference type="NCBIfam" id="NF003430">
    <property type="entry name" value="PRK04930.1"/>
    <property type="match status" value="1"/>
</dbReference>
<dbReference type="GO" id="GO:0005886">
    <property type="term" value="C:plasma membrane"/>
    <property type="evidence" value="ECO:0007669"/>
    <property type="project" value="UniProtKB-SubCell"/>
</dbReference>
<dbReference type="Pfam" id="PF02525">
    <property type="entry name" value="Flavodoxin_2"/>
    <property type="match status" value="1"/>
</dbReference>
<keyword evidence="3 6" id="KW-0560">Oxidoreductase</keyword>
<dbReference type="GO" id="GO:0008753">
    <property type="term" value="F:NADPH dehydrogenase (quinone) activity"/>
    <property type="evidence" value="ECO:0007669"/>
    <property type="project" value="RHEA"/>
</dbReference>
<comment type="catalytic activity">
    <reaction evidence="6">
        <text>a quinone + NADPH + H(+) = a quinol + NADP(+)</text>
        <dbReference type="Rhea" id="RHEA:46164"/>
        <dbReference type="ChEBI" id="CHEBI:15378"/>
        <dbReference type="ChEBI" id="CHEBI:24646"/>
        <dbReference type="ChEBI" id="CHEBI:57783"/>
        <dbReference type="ChEBI" id="CHEBI:58349"/>
        <dbReference type="ChEBI" id="CHEBI:132124"/>
        <dbReference type="EC" id="1.6.5.2"/>
    </reaction>
</comment>
<dbReference type="Gene3D" id="3.40.50.360">
    <property type="match status" value="1"/>
</dbReference>
<evidence type="ECO:0000256" key="1">
    <source>
        <dbReference type="ARBA" id="ARBA00022475"/>
    </source>
</evidence>
<comment type="function">
    <text evidence="6">Regulatory subunit of a potassium efflux system that confers protection against electrophiles. Required for full activity of KefB.</text>
</comment>
<keyword evidence="1 6" id="KW-1003">Cell membrane</keyword>
<comment type="catalytic activity">
    <reaction evidence="6">
        <text>a quinone + NADH + H(+) = a quinol + NAD(+)</text>
        <dbReference type="Rhea" id="RHEA:46160"/>
        <dbReference type="ChEBI" id="CHEBI:15378"/>
        <dbReference type="ChEBI" id="CHEBI:24646"/>
        <dbReference type="ChEBI" id="CHEBI:57540"/>
        <dbReference type="ChEBI" id="CHEBI:57945"/>
        <dbReference type="ChEBI" id="CHEBI:132124"/>
        <dbReference type="EC" id="1.6.5.2"/>
    </reaction>
</comment>
<dbReference type="InterPro" id="IPR029039">
    <property type="entry name" value="Flavoprotein-like_sf"/>
</dbReference>
<gene>
    <name evidence="8" type="primary">kefF</name>
    <name evidence="6" type="synonym">kefG</name>
    <name evidence="8" type="ORF">VPAL9027_01678</name>
</gene>
<evidence type="ECO:0000256" key="4">
    <source>
        <dbReference type="ARBA" id="ARBA00023027"/>
    </source>
</evidence>
<accession>A0A1R4B458</accession>
<comment type="similarity">
    <text evidence="6">Belongs to the NAD(P)H dehydrogenase (quinone) family. KefG subfamily.</text>
</comment>
<evidence type="ECO:0000256" key="6">
    <source>
        <dbReference type="HAMAP-Rule" id="MF_01415"/>
    </source>
</evidence>
<evidence type="ECO:0000313" key="8">
    <source>
        <dbReference type="EMBL" id="SJL83700.1"/>
    </source>
</evidence>
<evidence type="ECO:0000256" key="2">
    <source>
        <dbReference type="ARBA" id="ARBA00022519"/>
    </source>
</evidence>
<dbReference type="EMBL" id="FUFT01000004">
    <property type="protein sequence ID" value="SJL83700.1"/>
    <property type="molecule type" value="Genomic_DNA"/>
</dbReference>
<proteinExistence type="inferred from homology"/>
<comment type="subunit">
    <text evidence="6">Interacts with KefB.</text>
</comment>
<comment type="subcellular location">
    <subcellularLocation>
        <location evidence="6">Cell inner membrane</location>
        <topology evidence="6">Peripheral membrane protein</topology>
        <orientation evidence="6">Cytoplasmic side</orientation>
    </subcellularLocation>
</comment>
<organism evidence="8 9">
    <name type="scientific">Vibrio palustris</name>
    <dbReference type="NCBI Taxonomy" id="1918946"/>
    <lineage>
        <taxon>Bacteria</taxon>
        <taxon>Pseudomonadati</taxon>
        <taxon>Pseudomonadota</taxon>
        <taxon>Gammaproteobacteria</taxon>
        <taxon>Vibrionales</taxon>
        <taxon>Vibrionaceae</taxon>
        <taxon>Vibrio</taxon>
    </lineage>
</organism>
<keyword evidence="5 6" id="KW-0472">Membrane</keyword>
<keyword evidence="2 6" id="KW-0997">Cell inner membrane</keyword>
<evidence type="ECO:0000259" key="7">
    <source>
        <dbReference type="Pfam" id="PF02525"/>
    </source>
</evidence>
<dbReference type="GO" id="GO:0009055">
    <property type="term" value="F:electron transfer activity"/>
    <property type="evidence" value="ECO:0007669"/>
    <property type="project" value="TreeGrafter"/>
</dbReference>
<keyword evidence="9" id="KW-1185">Reference proteome</keyword>
<dbReference type="GO" id="GO:1901381">
    <property type="term" value="P:positive regulation of potassium ion transmembrane transport"/>
    <property type="evidence" value="ECO:0007669"/>
    <property type="project" value="UniProtKB-UniRule"/>
</dbReference>
<dbReference type="Proteomes" id="UP000189475">
    <property type="component" value="Unassembled WGS sequence"/>
</dbReference>
<dbReference type="GO" id="GO:0006813">
    <property type="term" value="P:potassium ion transport"/>
    <property type="evidence" value="ECO:0007669"/>
    <property type="project" value="InterPro"/>
</dbReference>
<dbReference type="GO" id="GO:0010181">
    <property type="term" value="F:FMN binding"/>
    <property type="evidence" value="ECO:0007669"/>
    <property type="project" value="TreeGrafter"/>
</dbReference>
<evidence type="ECO:0000313" key="9">
    <source>
        <dbReference type="Proteomes" id="UP000189475"/>
    </source>
</evidence>
<reference evidence="8 9" key="1">
    <citation type="submission" date="2017-02" db="EMBL/GenBank/DDBJ databases">
        <authorList>
            <person name="Peterson S.W."/>
        </authorList>
    </citation>
    <scope>NUCLEOTIDE SEQUENCE [LARGE SCALE GENOMIC DNA]</scope>
    <source>
        <strain evidence="8 9">CECT 9027</strain>
    </source>
</reference>
<dbReference type="GO" id="GO:0050136">
    <property type="term" value="F:NADH dehydrogenase (quinone) (non-electrogenic) activity"/>
    <property type="evidence" value="ECO:0007669"/>
    <property type="project" value="RHEA"/>
</dbReference>
<dbReference type="AlphaFoldDB" id="A0A1R4B458"/>
<dbReference type="RefSeq" id="WP_077314088.1">
    <property type="nucleotide sequence ID" value="NZ_AP024887.1"/>
</dbReference>
<name>A0A1R4B458_9VIBR</name>
<dbReference type="STRING" id="1918946.VPAL9027_01678"/>
<evidence type="ECO:0000256" key="5">
    <source>
        <dbReference type="ARBA" id="ARBA00023136"/>
    </source>
</evidence>
<dbReference type="EC" id="1.6.5.2" evidence="6"/>
<sequence length="186" mass="21821">MNDPHLSTKPLPKILIIYAHPDPDQSVANKVLIRKARQLEHVTIVDLYATYPDFFIDVHAEHQRLLSHDVIVFQHPLYMYSCPSLLKEWIDCVLGKGFAFGDYSALKGKYWRHVITTGGREDAFSTRGYNRFTIHDLLRPFEITSALCQTHWVEPLVLYWARNVSDLERYHQAEHYKQWLDNPELS</sequence>
<dbReference type="PANTHER" id="PTHR47307">
    <property type="entry name" value="GLUTATHIONE-REGULATED POTASSIUM-EFFLUX SYSTEM ANCILLARY PROTEIN KEFG"/>
    <property type="match status" value="1"/>
</dbReference>
<dbReference type="HAMAP" id="MF_01415">
    <property type="entry name" value="K_H_efflux_KefG"/>
    <property type="match status" value="1"/>
</dbReference>
<dbReference type="InterPro" id="IPR023947">
    <property type="entry name" value="K_H_efflux_KefG"/>
</dbReference>
<dbReference type="OrthoDB" id="9798454at2"/>
<protein>
    <recommendedName>
        <fullName evidence="6">Glutathione-regulated potassium-efflux system ancillary protein KefG</fullName>
    </recommendedName>
    <alternativeName>
        <fullName evidence="6">Putative quinone oxidoreductase KefG</fullName>
        <ecNumber evidence="6">1.6.5.2</ecNumber>
    </alternativeName>
</protein>
<dbReference type="InterPro" id="IPR046980">
    <property type="entry name" value="KefG/KefF"/>
</dbReference>
<evidence type="ECO:0000256" key="3">
    <source>
        <dbReference type="ARBA" id="ARBA00023002"/>
    </source>
</evidence>